<dbReference type="InterPro" id="IPR010985">
    <property type="entry name" value="Ribbon_hlx_hlx"/>
</dbReference>
<dbReference type="EMBL" id="LYBW01000065">
    <property type="protein sequence ID" value="ODR88491.1"/>
    <property type="molecule type" value="Genomic_DNA"/>
</dbReference>
<proteinExistence type="inferred from homology"/>
<dbReference type="NCBIfam" id="TIGR02606">
    <property type="entry name" value="antidote_CC2985"/>
    <property type="match status" value="1"/>
</dbReference>
<gene>
    <name evidence="4" type="ORF">A8M32_26200</name>
</gene>
<protein>
    <submittedName>
        <fullName evidence="4">Addiction module antitoxin</fullName>
    </submittedName>
</protein>
<name>A0A1E3V5T3_9HYPH</name>
<dbReference type="PANTHER" id="PTHR36582">
    <property type="entry name" value="ANTITOXIN PARD"/>
    <property type="match status" value="1"/>
</dbReference>
<reference evidence="5" key="1">
    <citation type="submission" date="2016-05" db="EMBL/GenBank/DDBJ databases">
        <authorList>
            <person name="Li Y."/>
        </authorList>
    </citation>
    <scope>NUCLEOTIDE SEQUENCE [LARGE SCALE GENOMIC DNA]</scope>
    <source>
        <strain evidence="5">YIC4027</strain>
    </source>
</reference>
<dbReference type="OrthoDB" id="9811310at2"/>
<evidence type="ECO:0000313" key="4">
    <source>
        <dbReference type="EMBL" id="ODR88491.1"/>
    </source>
</evidence>
<evidence type="ECO:0000256" key="1">
    <source>
        <dbReference type="ARBA" id="ARBA00008580"/>
    </source>
</evidence>
<evidence type="ECO:0000256" key="2">
    <source>
        <dbReference type="ARBA" id="ARBA00022649"/>
    </source>
</evidence>
<dbReference type="Proteomes" id="UP000094342">
    <property type="component" value="Unassembled WGS sequence"/>
</dbReference>
<dbReference type="InterPro" id="IPR038296">
    <property type="entry name" value="ParD_sf"/>
</dbReference>
<keyword evidence="2" id="KW-1277">Toxin-antitoxin system</keyword>
<evidence type="ECO:0000313" key="5">
    <source>
        <dbReference type="Proteomes" id="UP000094342"/>
    </source>
</evidence>
<comment type="similarity">
    <text evidence="1">Belongs to the ParD antitoxin family.</text>
</comment>
<dbReference type="InterPro" id="IPR022789">
    <property type="entry name" value="ParD"/>
</dbReference>
<sequence>MPIFAIAVMVSRMGTMNISLPDHLKSFVDEQVAGRGYGTSSEYIRELIRRDQDRLVLRRLLLDGASSARSEPVDGHYFSSLRDRARGRHSK</sequence>
<organism evidence="4 5">
    <name type="scientific">Sinorhizobium alkalisoli</name>
    <dbReference type="NCBI Taxonomy" id="1752398"/>
    <lineage>
        <taxon>Bacteria</taxon>
        <taxon>Pseudomonadati</taxon>
        <taxon>Pseudomonadota</taxon>
        <taxon>Alphaproteobacteria</taxon>
        <taxon>Hyphomicrobiales</taxon>
        <taxon>Rhizobiaceae</taxon>
        <taxon>Sinorhizobium/Ensifer group</taxon>
        <taxon>Sinorhizobium</taxon>
    </lineage>
</organism>
<keyword evidence="5" id="KW-1185">Reference proteome</keyword>
<accession>A0A1E3V5T3</accession>
<dbReference type="GO" id="GO:0006355">
    <property type="term" value="P:regulation of DNA-templated transcription"/>
    <property type="evidence" value="ECO:0007669"/>
    <property type="project" value="InterPro"/>
</dbReference>
<comment type="caution">
    <text evidence="4">The sequence shown here is derived from an EMBL/GenBank/DDBJ whole genome shotgun (WGS) entry which is preliminary data.</text>
</comment>
<dbReference type="PANTHER" id="PTHR36582:SF2">
    <property type="entry name" value="ANTITOXIN PARD"/>
    <property type="match status" value="1"/>
</dbReference>
<dbReference type="RefSeq" id="WP_020479825.1">
    <property type="nucleotide sequence ID" value="NZ_LYBW01000065.1"/>
</dbReference>
<dbReference type="AlphaFoldDB" id="A0A1E3V5T3"/>
<feature type="region of interest" description="Disordered" evidence="3">
    <location>
        <begin position="68"/>
        <end position="91"/>
    </location>
</feature>
<evidence type="ECO:0000256" key="3">
    <source>
        <dbReference type="SAM" id="MobiDB-lite"/>
    </source>
</evidence>
<dbReference type="STRING" id="1752398.A8M32_26200"/>
<dbReference type="CDD" id="cd22231">
    <property type="entry name" value="RHH_NikR_HicB-like"/>
    <property type="match status" value="1"/>
</dbReference>
<dbReference type="SUPFAM" id="SSF47598">
    <property type="entry name" value="Ribbon-helix-helix"/>
    <property type="match status" value="1"/>
</dbReference>
<dbReference type="Gene3D" id="6.10.10.120">
    <property type="entry name" value="Antitoxin ParD1-like"/>
    <property type="match status" value="1"/>
</dbReference>
<dbReference type="Pfam" id="PF03693">
    <property type="entry name" value="ParD_antitoxin"/>
    <property type="match status" value="1"/>
</dbReference>